<comment type="caution">
    <text evidence="4">The sequence shown here is derived from an EMBL/GenBank/DDBJ whole genome shotgun (WGS) entry which is preliminary data.</text>
</comment>
<evidence type="ECO:0000313" key="4">
    <source>
        <dbReference type="EMBL" id="MBA2881820.1"/>
    </source>
</evidence>
<dbReference type="Pfam" id="PF05876">
    <property type="entry name" value="GpA_ATPase"/>
    <property type="match status" value="1"/>
</dbReference>
<evidence type="ECO:0000259" key="2">
    <source>
        <dbReference type="Pfam" id="PF05876"/>
    </source>
</evidence>
<feature type="compositionally biased region" description="Basic and acidic residues" evidence="1">
    <location>
        <begin position="632"/>
        <end position="642"/>
    </location>
</feature>
<dbReference type="GO" id="GO:0004519">
    <property type="term" value="F:endonuclease activity"/>
    <property type="evidence" value="ECO:0007669"/>
    <property type="project" value="InterPro"/>
</dbReference>
<dbReference type="Proteomes" id="UP000525298">
    <property type="component" value="Unassembled WGS sequence"/>
</dbReference>
<keyword evidence="5" id="KW-1185">Reference proteome</keyword>
<sequence length="648" mass="74186">MIQEAHEIIDPTEDVAPEFIFTPSERRVFKEKEKVTVSQHADAHRQVTRGPWKGQWDTANTEYLRFPMDLWNRPWIRKIFMCWAPQTGKTQVALNCLHYAIDQDPDTAFYVMSTEGTTKRIKQKQIDPLIESSPRVSDLVADSTNYSIQFQNGMDLMLAWATSVSALASESARYMFFDEVDKYDPPINLDLGDIRTNAYPHTKKLLYYTTPEDETAPITRLIREEADILYRFQARCPKCGHYQFMEFDRIKWPKDIRDPRKVTRRKMARYVCVSCEIGWTDDHRDVAVRNGRWVPFVGKHPMFGDFPEPPDRPVSVALHLPSWYSPFISLSDVAAAFLHGLKDPNKLRIFITQHKAEPWVFRVKTTTEDQVLKARIPELKPQTVPAAAVALTCGIDVQKYGFWFLVRAWARDYTSWLIHYGFLSYWAEIDDLLFMREYPRAGGGPGMRIWRAGIDTGGGQYEEEISSAEQVYLWLLENRVGRGSQVWGTKGASKSLASKISVGKSLQHTPSGRSIPGGLSIISLDTDKLKDTVHFRLEKAMAGTEETAQMAAYLHADTKADYAKQIMAEVKKQDKKGKETWVQEYRENHLLDCEVIAHALADPEWPGGGVHLLSEPATEDPPPKKPAQSANPRERAAAIRERIRNHRR</sequence>
<evidence type="ECO:0000256" key="1">
    <source>
        <dbReference type="SAM" id="MobiDB-lite"/>
    </source>
</evidence>
<dbReference type="RefSeq" id="WP_181551469.1">
    <property type="nucleotide sequence ID" value="NZ_JACDUS010000005.1"/>
</dbReference>
<reference evidence="4 5" key="1">
    <citation type="submission" date="2020-07" db="EMBL/GenBank/DDBJ databases">
        <title>Genomic Encyclopedia of Type Strains, Phase IV (KMG-IV): sequencing the most valuable type-strain genomes for metagenomic binning, comparative biology and taxonomic classification.</title>
        <authorList>
            <person name="Goeker M."/>
        </authorList>
    </citation>
    <scope>NUCLEOTIDE SEQUENCE [LARGE SCALE GENOMIC DNA]</scope>
    <source>
        <strain evidence="4 5">DSM 17721</strain>
    </source>
</reference>
<dbReference type="InterPro" id="IPR046453">
    <property type="entry name" value="GpA_ATPase"/>
</dbReference>
<dbReference type="GO" id="GO:0016887">
    <property type="term" value="F:ATP hydrolysis activity"/>
    <property type="evidence" value="ECO:0007669"/>
    <property type="project" value="InterPro"/>
</dbReference>
<feature type="region of interest" description="Disordered" evidence="1">
    <location>
        <begin position="606"/>
        <end position="648"/>
    </location>
</feature>
<accession>A0A7W0C9U2</accession>
<organism evidence="4 5">
    <name type="scientific">Desulfosalsimonas propionicica</name>
    <dbReference type="NCBI Taxonomy" id="332175"/>
    <lineage>
        <taxon>Bacteria</taxon>
        <taxon>Pseudomonadati</taxon>
        <taxon>Thermodesulfobacteriota</taxon>
        <taxon>Desulfobacteria</taxon>
        <taxon>Desulfobacterales</taxon>
        <taxon>Desulfosalsimonadaceae</taxon>
        <taxon>Desulfosalsimonas</taxon>
    </lineage>
</organism>
<gene>
    <name evidence="4" type="ORF">HNR65_002151</name>
</gene>
<dbReference type="Gene3D" id="3.40.50.300">
    <property type="entry name" value="P-loop containing nucleotide triphosphate hydrolases"/>
    <property type="match status" value="1"/>
</dbReference>
<evidence type="ECO:0000259" key="3">
    <source>
        <dbReference type="Pfam" id="PF20454"/>
    </source>
</evidence>
<evidence type="ECO:0000313" key="5">
    <source>
        <dbReference type="Proteomes" id="UP000525298"/>
    </source>
</evidence>
<dbReference type="Pfam" id="PF20454">
    <property type="entry name" value="GpA_nuclease"/>
    <property type="match status" value="1"/>
</dbReference>
<feature type="domain" description="Terminase large subunit GpA endonuclease" evidence="3">
    <location>
        <begin position="318"/>
        <end position="601"/>
    </location>
</feature>
<proteinExistence type="predicted"/>
<protein>
    <submittedName>
        <fullName evidence="4">Phage terminase large subunit GpA-like protein</fullName>
    </submittedName>
</protein>
<feature type="domain" description="Phage terminase large subunit GpA ATPase" evidence="2">
    <location>
        <begin position="53"/>
        <end position="293"/>
    </location>
</feature>
<dbReference type="AlphaFoldDB" id="A0A7W0C9U2"/>
<dbReference type="EMBL" id="JACDUS010000005">
    <property type="protein sequence ID" value="MBA2881820.1"/>
    <property type="molecule type" value="Genomic_DNA"/>
</dbReference>
<dbReference type="InterPro" id="IPR046454">
    <property type="entry name" value="GpA_endonuclease"/>
</dbReference>
<dbReference type="InterPro" id="IPR027417">
    <property type="entry name" value="P-loop_NTPase"/>
</dbReference>
<name>A0A7W0C9U2_9BACT</name>